<dbReference type="GO" id="GO:0005524">
    <property type="term" value="F:ATP binding"/>
    <property type="evidence" value="ECO:0007669"/>
    <property type="project" value="UniProtKB-KW"/>
</dbReference>
<dbReference type="EMBL" id="AMZH03002121">
    <property type="protein sequence ID" value="RRT76702.1"/>
    <property type="molecule type" value="Genomic_DNA"/>
</dbReference>
<dbReference type="Pfam" id="PF00012">
    <property type="entry name" value="HSP70"/>
    <property type="match status" value="1"/>
</dbReference>
<comment type="similarity">
    <text evidence="1">Belongs to the heat shock protein 70 family.</text>
</comment>
<organism evidence="4 5">
    <name type="scientific">Ensete ventricosum</name>
    <name type="common">Abyssinian banana</name>
    <name type="synonym">Musa ensete</name>
    <dbReference type="NCBI Taxonomy" id="4639"/>
    <lineage>
        <taxon>Eukaryota</taxon>
        <taxon>Viridiplantae</taxon>
        <taxon>Streptophyta</taxon>
        <taxon>Embryophyta</taxon>
        <taxon>Tracheophyta</taxon>
        <taxon>Spermatophyta</taxon>
        <taxon>Magnoliopsida</taxon>
        <taxon>Liliopsida</taxon>
        <taxon>Zingiberales</taxon>
        <taxon>Musaceae</taxon>
        <taxon>Ensete</taxon>
    </lineage>
</organism>
<dbReference type="AlphaFoldDB" id="A0A427AKM4"/>
<sequence length="118" mass="12559">MKDGEIKFFCPEEISAMVLTKMKETAEAFLGKKIKDAVVAVPGKLIHKHRQATKDAGIIAGPNVARIIIEPTGAAITYGLVKKVFEVLATNGDSHLGGKVLITLAKVFEVLATNGDIS</sequence>
<evidence type="ECO:0000313" key="4">
    <source>
        <dbReference type="EMBL" id="RRT76702.1"/>
    </source>
</evidence>
<keyword evidence="3" id="KW-0067">ATP-binding</keyword>
<evidence type="ECO:0000256" key="2">
    <source>
        <dbReference type="ARBA" id="ARBA00022741"/>
    </source>
</evidence>
<protein>
    <submittedName>
        <fullName evidence="4">Uncharacterized protein</fullName>
    </submittedName>
</protein>
<dbReference type="FunFam" id="3.30.420.40:FF:000545">
    <property type="entry name" value="Endoplasmic reticulum chaperone BiP"/>
    <property type="match status" value="1"/>
</dbReference>
<dbReference type="Gene3D" id="3.30.420.40">
    <property type="match status" value="2"/>
</dbReference>
<dbReference type="PANTHER" id="PTHR19375">
    <property type="entry name" value="HEAT SHOCK PROTEIN 70KDA"/>
    <property type="match status" value="1"/>
</dbReference>
<dbReference type="InterPro" id="IPR013126">
    <property type="entry name" value="Hsp_70_fam"/>
</dbReference>
<proteinExistence type="inferred from homology"/>
<name>A0A427AKM4_ENSVE</name>
<dbReference type="InterPro" id="IPR043129">
    <property type="entry name" value="ATPase_NBD"/>
</dbReference>
<accession>A0A427AKM4</accession>
<evidence type="ECO:0000256" key="3">
    <source>
        <dbReference type="ARBA" id="ARBA00022840"/>
    </source>
</evidence>
<dbReference type="GO" id="GO:0140662">
    <property type="term" value="F:ATP-dependent protein folding chaperone"/>
    <property type="evidence" value="ECO:0007669"/>
    <property type="project" value="InterPro"/>
</dbReference>
<evidence type="ECO:0000313" key="5">
    <source>
        <dbReference type="Proteomes" id="UP000287651"/>
    </source>
</evidence>
<dbReference type="SUPFAM" id="SSF53067">
    <property type="entry name" value="Actin-like ATPase domain"/>
    <property type="match status" value="1"/>
</dbReference>
<evidence type="ECO:0000256" key="1">
    <source>
        <dbReference type="ARBA" id="ARBA00007381"/>
    </source>
</evidence>
<reference evidence="4 5" key="1">
    <citation type="journal article" date="2014" name="Agronomy (Basel)">
        <title>A Draft Genome Sequence for Ensete ventricosum, the Drought-Tolerant Tree Against Hunger.</title>
        <authorList>
            <person name="Harrison J."/>
            <person name="Moore K.A."/>
            <person name="Paszkiewicz K."/>
            <person name="Jones T."/>
            <person name="Grant M."/>
            <person name="Ambacheew D."/>
            <person name="Muzemil S."/>
            <person name="Studholme D.J."/>
        </authorList>
    </citation>
    <scope>NUCLEOTIDE SEQUENCE [LARGE SCALE GENOMIC DNA]</scope>
</reference>
<dbReference type="Proteomes" id="UP000287651">
    <property type="component" value="Unassembled WGS sequence"/>
</dbReference>
<comment type="caution">
    <text evidence="4">The sequence shown here is derived from an EMBL/GenBank/DDBJ whole genome shotgun (WGS) entry which is preliminary data.</text>
</comment>
<keyword evidence="2" id="KW-0547">Nucleotide-binding</keyword>
<gene>
    <name evidence="4" type="ORF">B296_00016565</name>
</gene>